<keyword evidence="2" id="KW-1185">Reference proteome</keyword>
<evidence type="ECO:0000313" key="1">
    <source>
        <dbReference type="EMBL" id="RAI54096.1"/>
    </source>
</evidence>
<dbReference type="AlphaFoldDB" id="A0A327LUN5"/>
<evidence type="ECO:0000313" key="2">
    <source>
        <dbReference type="Proteomes" id="UP000249065"/>
    </source>
</evidence>
<reference evidence="2" key="1">
    <citation type="submission" date="2018-06" db="EMBL/GenBank/DDBJ databases">
        <authorList>
            <person name="Khan S.A."/>
        </authorList>
    </citation>
    <scope>NUCLEOTIDE SEQUENCE [LARGE SCALE GENOMIC DNA]</scope>
    <source>
        <strain evidence="2">DB-1506</strain>
    </source>
</reference>
<proteinExistence type="predicted"/>
<name>A0A327LUN5_9PROT</name>
<dbReference type="Proteomes" id="UP000249065">
    <property type="component" value="Unassembled WGS sequence"/>
</dbReference>
<accession>A0A327LUN5</accession>
<sequence>MRPDDDGTLFRSSISLDGSVFQLAAQLWGGEAIARARLVRLAETFWVADQRARRGAADSGGRYEAPRSVSRHIQSEVIAAATQRLAVLGQQATLGLPVLVSTKDNTRQGKG</sequence>
<protein>
    <submittedName>
        <fullName evidence="1">Uncharacterized protein</fullName>
    </submittedName>
</protein>
<organism evidence="1 2">
    <name type="scientific">Roseicella frigidaeris</name>
    <dbReference type="NCBI Taxonomy" id="2230885"/>
    <lineage>
        <taxon>Bacteria</taxon>
        <taxon>Pseudomonadati</taxon>
        <taxon>Pseudomonadota</taxon>
        <taxon>Alphaproteobacteria</taxon>
        <taxon>Acetobacterales</taxon>
        <taxon>Roseomonadaceae</taxon>
        <taxon>Roseicella</taxon>
    </lineage>
</organism>
<dbReference type="EMBL" id="QLIX01000059">
    <property type="protein sequence ID" value="RAI54096.1"/>
    <property type="molecule type" value="Genomic_DNA"/>
</dbReference>
<gene>
    <name evidence="1" type="ORF">DOO78_26465</name>
</gene>
<comment type="caution">
    <text evidence="1">The sequence shown here is derived from an EMBL/GenBank/DDBJ whole genome shotgun (WGS) entry which is preliminary data.</text>
</comment>